<evidence type="ECO:0000256" key="5">
    <source>
        <dbReference type="ARBA" id="ARBA00022989"/>
    </source>
</evidence>
<feature type="transmembrane region" description="Helical" evidence="7">
    <location>
        <begin position="342"/>
        <end position="365"/>
    </location>
</feature>
<dbReference type="SUPFAM" id="SSF103473">
    <property type="entry name" value="MFS general substrate transporter"/>
    <property type="match status" value="1"/>
</dbReference>
<evidence type="ECO:0000256" key="4">
    <source>
        <dbReference type="ARBA" id="ARBA00022692"/>
    </source>
</evidence>
<evidence type="ECO:0000256" key="3">
    <source>
        <dbReference type="ARBA" id="ARBA00022475"/>
    </source>
</evidence>
<sequence length="406" mass="42261">MERSTTTIIEPPAVESLTDAERRRSIAAALGCIAAVGVGLGATLPLLALRMESMGASATLIGLNTAMVGLSHILFTPLVPRILRHVPMMAFLITCAMVASLGTLAYVALPDVYFWFPIRFVTASALAGLFIVSEIWINQVTLEKSRGRVMGLYATIFSGSFALGPVMLLAIGTDGTLPFLLTATMMLVAILPLQLGKGLMPHLTEKPSHSFAAFILVAPAATFAALAYGAIETQVFNLLPIYSLRSGATADVAALVLTVFAAGNVALQVPIGYLADRIDRRLVLAGCAAIGVAGPLLLPATAGQPWLLYPVLFAYGGVVVGLYTVGLALLGQRFSGADLAGANAAFVVMYSLGSLLGPAAGGIAMDTFQPHGLPMSLALVASFGLILTLWRRSSAGPIDPPEGDRP</sequence>
<evidence type="ECO:0000256" key="7">
    <source>
        <dbReference type="SAM" id="Phobius"/>
    </source>
</evidence>
<evidence type="ECO:0000313" key="10">
    <source>
        <dbReference type="Proteomes" id="UP000470384"/>
    </source>
</evidence>
<dbReference type="PANTHER" id="PTHR23521:SF2">
    <property type="entry name" value="TRANSPORTER MFS SUPERFAMILY"/>
    <property type="match status" value="1"/>
</dbReference>
<evidence type="ECO:0000256" key="2">
    <source>
        <dbReference type="ARBA" id="ARBA00022448"/>
    </source>
</evidence>
<reference evidence="9 10" key="1">
    <citation type="journal article" date="2016" name="Int. J. Syst. Evol. Microbiol.">
        <title>Pyruvatibacter mobilis gen. nov., sp. nov., a marine bacterium from the culture broth of Picochlorum sp. 122.</title>
        <authorList>
            <person name="Wang G."/>
            <person name="Tang M."/>
            <person name="Wu H."/>
            <person name="Dai S."/>
            <person name="Li T."/>
            <person name="Chen C."/>
            <person name="He H."/>
            <person name="Fan J."/>
            <person name="Xiang W."/>
            <person name="Li X."/>
        </authorList>
    </citation>
    <scope>NUCLEOTIDE SEQUENCE [LARGE SCALE GENOMIC DNA]</scope>
    <source>
        <strain evidence="9 10">GYP-11</strain>
    </source>
</reference>
<dbReference type="GO" id="GO:0022857">
    <property type="term" value="F:transmembrane transporter activity"/>
    <property type="evidence" value="ECO:0007669"/>
    <property type="project" value="InterPro"/>
</dbReference>
<dbReference type="CDD" id="cd17477">
    <property type="entry name" value="MFS_YcaD_like"/>
    <property type="match status" value="1"/>
</dbReference>
<feature type="domain" description="Major facilitator superfamily (MFS) profile" evidence="8">
    <location>
        <begin position="213"/>
        <end position="406"/>
    </location>
</feature>
<comment type="caution">
    <text evidence="9">The sequence shown here is derived from an EMBL/GenBank/DDBJ whole genome shotgun (WGS) entry which is preliminary data.</text>
</comment>
<keyword evidence="2" id="KW-0813">Transport</keyword>
<keyword evidence="10" id="KW-1185">Reference proteome</keyword>
<dbReference type="Pfam" id="PF07690">
    <property type="entry name" value="MFS_1"/>
    <property type="match status" value="1"/>
</dbReference>
<comment type="subcellular location">
    <subcellularLocation>
        <location evidence="1">Cell membrane</location>
        <topology evidence="1">Multi-pass membrane protein</topology>
    </subcellularLocation>
</comment>
<dbReference type="InterPro" id="IPR047200">
    <property type="entry name" value="MFS_YcaD-like"/>
</dbReference>
<organism evidence="9 10">
    <name type="scientific">Pyruvatibacter mobilis</name>
    <dbReference type="NCBI Taxonomy" id="1712261"/>
    <lineage>
        <taxon>Bacteria</taxon>
        <taxon>Pseudomonadati</taxon>
        <taxon>Pseudomonadota</taxon>
        <taxon>Alphaproteobacteria</taxon>
        <taxon>Hyphomicrobiales</taxon>
        <taxon>Parvibaculaceae</taxon>
        <taxon>Pyruvatibacter</taxon>
    </lineage>
</organism>
<keyword evidence="5 7" id="KW-1133">Transmembrane helix</keyword>
<dbReference type="OrthoDB" id="9797524at2"/>
<accession>A0A845QBV6</accession>
<dbReference type="EMBL" id="WXYQ01000006">
    <property type="protein sequence ID" value="NBG95748.1"/>
    <property type="molecule type" value="Genomic_DNA"/>
</dbReference>
<keyword evidence="6 7" id="KW-0472">Membrane</keyword>
<gene>
    <name evidence="9" type="ORF">GTQ45_08380</name>
</gene>
<keyword evidence="4 7" id="KW-0812">Transmembrane</keyword>
<dbReference type="InterPro" id="IPR036259">
    <property type="entry name" value="MFS_trans_sf"/>
</dbReference>
<dbReference type="GeneID" id="300654450"/>
<keyword evidence="3" id="KW-1003">Cell membrane</keyword>
<feature type="transmembrane region" description="Helical" evidence="7">
    <location>
        <begin position="282"/>
        <end position="300"/>
    </location>
</feature>
<evidence type="ECO:0000256" key="1">
    <source>
        <dbReference type="ARBA" id="ARBA00004651"/>
    </source>
</evidence>
<protein>
    <submittedName>
        <fullName evidence="9">MFS transporter</fullName>
    </submittedName>
</protein>
<dbReference type="InterPro" id="IPR020846">
    <property type="entry name" value="MFS_dom"/>
</dbReference>
<feature type="transmembrane region" description="Helical" evidence="7">
    <location>
        <begin position="371"/>
        <end position="390"/>
    </location>
</feature>
<feature type="transmembrane region" description="Helical" evidence="7">
    <location>
        <begin position="26"/>
        <end position="48"/>
    </location>
</feature>
<feature type="transmembrane region" description="Helical" evidence="7">
    <location>
        <begin position="211"/>
        <end position="231"/>
    </location>
</feature>
<name>A0A845QBV6_9HYPH</name>
<feature type="transmembrane region" description="Helical" evidence="7">
    <location>
        <begin position="306"/>
        <end position="330"/>
    </location>
</feature>
<dbReference type="AlphaFoldDB" id="A0A845QBV6"/>
<dbReference type="PROSITE" id="PS50850">
    <property type="entry name" value="MFS"/>
    <property type="match status" value="1"/>
</dbReference>
<feature type="transmembrane region" description="Helical" evidence="7">
    <location>
        <begin position="114"/>
        <end position="137"/>
    </location>
</feature>
<feature type="transmembrane region" description="Helical" evidence="7">
    <location>
        <begin position="251"/>
        <end position="275"/>
    </location>
</feature>
<feature type="transmembrane region" description="Helical" evidence="7">
    <location>
        <begin position="54"/>
        <end position="75"/>
    </location>
</feature>
<dbReference type="InterPro" id="IPR011701">
    <property type="entry name" value="MFS"/>
</dbReference>
<feature type="transmembrane region" description="Helical" evidence="7">
    <location>
        <begin position="87"/>
        <end position="108"/>
    </location>
</feature>
<evidence type="ECO:0000313" key="9">
    <source>
        <dbReference type="EMBL" id="NBG95748.1"/>
    </source>
</evidence>
<dbReference type="GO" id="GO:0005886">
    <property type="term" value="C:plasma membrane"/>
    <property type="evidence" value="ECO:0007669"/>
    <property type="project" value="UniProtKB-SubCell"/>
</dbReference>
<dbReference type="RefSeq" id="WP_160587659.1">
    <property type="nucleotide sequence ID" value="NZ_BMHN01000001.1"/>
</dbReference>
<feature type="transmembrane region" description="Helical" evidence="7">
    <location>
        <begin position="177"/>
        <end position="199"/>
    </location>
</feature>
<evidence type="ECO:0000259" key="8">
    <source>
        <dbReference type="PROSITE" id="PS50850"/>
    </source>
</evidence>
<dbReference type="Gene3D" id="1.20.1250.20">
    <property type="entry name" value="MFS general substrate transporter like domains"/>
    <property type="match status" value="2"/>
</dbReference>
<dbReference type="PANTHER" id="PTHR23521">
    <property type="entry name" value="TRANSPORTER MFS SUPERFAMILY"/>
    <property type="match status" value="1"/>
</dbReference>
<evidence type="ECO:0000256" key="6">
    <source>
        <dbReference type="ARBA" id="ARBA00023136"/>
    </source>
</evidence>
<feature type="transmembrane region" description="Helical" evidence="7">
    <location>
        <begin position="149"/>
        <end position="171"/>
    </location>
</feature>
<proteinExistence type="predicted"/>
<dbReference type="Proteomes" id="UP000470384">
    <property type="component" value="Unassembled WGS sequence"/>
</dbReference>